<keyword evidence="7" id="KW-1185">Reference proteome</keyword>
<dbReference type="AlphaFoldDB" id="A0A3M8QB33"/>
<evidence type="ECO:0000313" key="7">
    <source>
        <dbReference type="Proteomes" id="UP000280507"/>
    </source>
</evidence>
<evidence type="ECO:0000256" key="3">
    <source>
        <dbReference type="ARBA" id="ARBA00018024"/>
    </source>
</evidence>
<dbReference type="Pfam" id="PF02049">
    <property type="entry name" value="FliE"/>
    <property type="match status" value="1"/>
</dbReference>
<dbReference type="PANTHER" id="PTHR34653">
    <property type="match status" value="1"/>
</dbReference>
<dbReference type="GO" id="GO:0009425">
    <property type="term" value="C:bacterial-type flagellum basal body"/>
    <property type="evidence" value="ECO:0007669"/>
    <property type="project" value="UniProtKB-SubCell"/>
</dbReference>
<dbReference type="PRINTS" id="PR01006">
    <property type="entry name" value="FLGHOOKFLIE"/>
</dbReference>
<reference evidence="6 7" key="1">
    <citation type="journal article" date="2012" name="Int. J. Syst. Evol. Microbiol.">
        <title>Marinomonas hwangdonensis sp. nov., isolated from seawater.</title>
        <authorList>
            <person name="Jung Y.T."/>
            <person name="Oh T.K."/>
            <person name="Yoon J.H."/>
        </authorList>
    </citation>
    <scope>NUCLEOTIDE SEQUENCE [LARGE SCALE GENOMIC DNA]</scope>
    <source>
        <strain evidence="6 7">HDW-15</strain>
    </source>
</reference>
<name>A0A3M8QB33_9GAMM</name>
<evidence type="ECO:0000256" key="1">
    <source>
        <dbReference type="ARBA" id="ARBA00004117"/>
    </source>
</evidence>
<evidence type="ECO:0000256" key="5">
    <source>
        <dbReference type="HAMAP-Rule" id="MF_00724"/>
    </source>
</evidence>
<protein>
    <recommendedName>
        <fullName evidence="3 5">Flagellar hook-basal body complex protein FliE</fullName>
    </recommendedName>
</protein>
<keyword evidence="6" id="KW-0282">Flagellum</keyword>
<dbReference type="PANTHER" id="PTHR34653:SF1">
    <property type="entry name" value="FLAGELLAR HOOK-BASAL BODY COMPLEX PROTEIN FLIE"/>
    <property type="match status" value="1"/>
</dbReference>
<comment type="subcellular location">
    <subcellularLocation>
        <location evidence="1 5">Bacterial flagellum basal body</location>
    </subcellularLocation>
</comment>
<gene>
    <name evidence="5 6" type="primary">fliE</name>
    <name evidence="6" type="ORF">EBI00_04990</name>
</gene>
<dbReference type="InterPro" id="IPR001624">
    <property type="entry name" value="FliE"/>
</dbReference>
<comment type="caution">
    <text evidence="6">The sequence shown here is derived from an EMBL/GenBank/DDBJ whole genome shotgun (WGS) entry which is preliminary data.</text>
</comment>
<proteinExistence type="inferred from homology"/>
<dbReference type="OrthoDB" id="8909229at2"/>
<organism evidence="6 7">
    <name type="scientific">Marinomonas hwangdonensis</name>
    <dbReference type="NCBI Taxonomy" id="1053647"/>
    <lineage>
        <taxon>Bacteria</taxon>
        <taxon>Pseudomonadati</taxon>
        <taxon>Pseudomonadota</taxon>
        <taxon>Gammaproteobacteria</taxon>
        <taxon>Oceanospirillales</taxon>
        <taxon>Oceanospirillaceae</taxon>
        <taxon>Marinomonas</taxon>
    </lineage>
</organism>
<accession>A0A3M8QB33</accession>
<keyword evidence="6" id="KW-0966">Cell projection</keyword>
<evidence type="ECO:0000313" key="6">
    <source>
        <dbReference type="EMBL" id="RNF52260.1"/>
    </source>
</evidence>
<evidence type="ECO:0000256" key="2">
    <source>
        <dbReference type="ARBA" id="ARBA00009272"/>
    </source>
</evidence>
<dbReference type="EMBL" id="RIZG01000002">
    <property type="protein sequence ID" value="RNF52260.1"/>
    <property type="molecule type" value="Genomic_DNA"/>
</dbReference>
<sequence length="120" mass="13186">MISGRPDINQVLSQMRDMRSQVQPPTTPVSNIAKFGGEVEGAQPVARADFAEMLKTAVDNVNGLQKESSQLAQSYERGDEGVDLPQVMIGLQKSSVSFEAMTQVRNKLVDAYEKIMNMPI</sequence>
<dbReference type="Proteomes" id="UP000280507">
    <property type="component" value="Unassembled WGS sequence"/>
</dbReference>
<dbReference type="NCBIfam" id="TIGR00205">
    <property type="entry name" value="fliE"/>
    <property type="match status" value="1"/>
</dbReference>
<dbReference type="HAMAP" id="MF_00724">
    <property type="entry name" value="FliE"/>
    <property type="match status" value="1"/>
</dbReference>
<dbReference type="RefSeq" id="WP_123094809.1">
    <property type="nucleotide sequence ID" value="NZ_RIZG01000002.1"/>
</dbReference>
<keyword evidence="4 5" id="KW-0975">Bacterial flagellum</keyword>
<evidence type="ECO:0000256" key="4">
    <source>
        <dbReference type="ARBA" id="ARBA00023143"/>
    </source>
</evidence>
<dbReference type="GO" id="GO:0003774">
    <property type="term" value="F:cytoskeletal motor activity"/>
    <property type="evidence" value="ECO:0007669"/>
    <property type="project" value="InterPro"/>
</dbReference>
<comment type="similarity">
    <text evidence="2 5">Belongs to the FliE family.</text>
</comment>
<keyword evidence="6" id="KW-0969">Cilium</keyword>
<dbReference type="GO" id="GO:0071973">
    <property type="term" value="P:bacterial-type flagellum-dependent cell motility"/>
    <property type="evidence" value="ECO:0007669"/>
    <property type="project" value="InterPro"/>
</dbReference>
<dbReference type="GO" id="GO:0005198">
    <property type="term" value="F:structural molecule activity"/>
    <property type="evidence" value="ECO:0007669"/>
    <property type="project" value="UniProtKB-UniRule"/>
</dbReference>